<dbReference type="OrthoDB" id="3040861at2759"/>
<sequence length="385" mass="44111">MPTIDQATSYYHQFLVHIIRVLPKYVAGFAVLYPDNHPVLQHHPRRALPHDHKTDFSTLRMCLIEEATVIGNIRVHDDIYINQLGMNSSQLSDYAIPLFADQLTLARTRSAQRHRRMEKNSWERREIFQLGIGFFHLCMNFIWVLLHSHRGAAIQPGSLSFFFSILEKKRLGSDKPDYHTLLVALQQIVDGLLLYTWKCECGLLSLSEFAHRNPSSDTLLTMAKAILHKYRPLSPSILTEKSRSQQRKGESENDMSDSGLSNEADNQTDHEDRTDGDIFQQNTCKLIRDLLYMQELVRAISDGDFGRIEDLFPDLARMFRGAGSNNYCIEILHFLHSVKRVWSPAFANIMWDNMIINVAGLPGHGMGIDMNIEHIIGALKVSQMH</sequence>
<proteinExistence type="predicted"/>
<protein>
    <recommendedName>
        <fullName evidence="2">DUF6589 domain-containing protein</fullName>
    </recommendedName>
</protein>
<organism evidence="3 4">
    <name type="scientific">Dendrothele bispora (strain CBS 962.96)</name>
    <dbReference type="NCBI Taxonomy" id="1314807"/>
    <lineage>
        <taxon>Eukaryota</taxon>
        <taxon>Fungi</taxon>
        <taxon>Dikarya</taxon>
        <taxon>Basidiomycota</taxon>
        <taxon>Agaricomycotina</taxon>
        <taxon>Agaricomycetes</taxon>
        <taxon>Agaricomycetidae</taxon>
        <taxon>Agaricales</taxon>
        <taxon>Agaricales incertae sedis</taxon>
        <taxon>Dendrothele</taxon>
    </lineage>
</organism>
<dbReference type="Pfam" id="PF20231">
    <property type="entry name" value="DUF6589"/>
    <property type="match status" value="1"/>
</dbReference>
<dbReference type="Proteomes" id="UP000297245">
    <property type="component" value="Unassembled WGS sequence"/>
</dbReference>
<dbReference type="InterPro" id="IPR046496">
    <property type="entry name" value="DUF6589"/>
</dbReference>
<feature type="region of interest" description="Disordered" evidence="1">
    <location>
        <begin position="238"/>
        <end position="275"/>
    </location>
</feature>
<accession>A0A4S8LVN9</accession>
<evidence type="ECO:0000313" key="4">
    <source>
        <dbReference type="Proteomes" id="UP000297245"/>
    </source>
</evidence>
<keyword evidence="4" id="KW-1185">Reference proteome</keyword>
<evidence type="ECO:0000259" key="2">
    <source>
        <dbReference type="Pfam" id="PF20231"/>
    </source>
</evidence>
<evidence type="ECO:0000313" key="3">
    <source>
        <dbReference type="EMBL" id="THU93699.1"/>
    </source>
</evidence>
<feature type="compositionally biased region" description="Basic and acidic residues" evidence="1">
    <location>
        <begin position="240"/>
        <end position="251"/>
    </location>
</feature>
<dbReference type="EMBL" id="ML179242">
    <property type="protein sequence ID" value="THU93699.1"/>
    <property type="molecule type" value="Genomic_DNA"/>
</dbReference>
<evidence type="ECO:0000256" key="1">
    <source>
        <dbReference type="SAM" id="MobiDB-lite"/>
    </source>
</evidence>
<feature type="domain" description="DUF6589" evidence="2">
    <location>
        <begin position="3"/>
        <end position="381"/>
    </location>
</feature>
<reference evidence="3 4" key="1">
    <citation type="journal article" date="2019" name="Nat. Ecol. Evol.">
        <title>Megaphylogeny resolves global patterns of mushroom evolution.</title>
        <authorList>
            <person name="Varga T."/>
            <person name="Krizsan K."/>
            <person name="Foldi C."/>
            <person name="Dima B."/>
            <person name="Sanchez-Garcia M."/>
            <person name="Sanchez-Ramirez S."/>
            <person name="Szollosi G.J."/>
            <person name="Szarkandi J.G."/>
            <person name="Papp V."/>
            <person name="Albert L."/>
            <person name="Andreopoulos W."/>
            <person name="Angelini C."/>
            <person name="Antonin V."/>
            <person name="Barry K.W."/>
            <person name="Bougher N.L."/>
            <person name="Buchanan P."/>
            <person name="Buyck B."/>
            <person name="Bense V."/>
            <person name="Catcheside P."/>
            <person name="Chovatia M."/>
            <person name="Cooper J."/>
            <person name="Damon W."/>
            <person name="Desjardin D."/>
            <person name="Finy P."/>
            <person name="Geml J."/>
            <person name="Haridas S."/>
            <person name="Hughes K."/>
            <person name="Justo A."/>
            <person name="Karasinski D."/>
            <person name="Kautmanova I."/>
            <person name="Kiss B."/>
            <person name="Kocsube S."/>
            <person name="Kotiranta H."/>
            <person name="LaButti K.M."/>
            <person name="Lechner B.E."/>
            <person name="Liimatainen K."/>
            <person name="Lipzen A."/>
            <person name="Lukacs Z."/>
            <person name="Mihaltcheva S."/>
            <person name="Morgado L.N."/>
            <person name="Niskanen T."/>
            <person name="Noordeloos M.E."/>
            <person name="Ohm R.A."/>
            <person name="Ortiz-Santana B."/>
            <person name="Ovrebo C."/>
            <person name="Racz N."/>
            <person name="Riley R."/>
            <person name="Savchenko A."/>
            <person name="Shiryaev A."/>
            <person name="Soop K."/>
            <person name="Spirin V."/>
            <person name="Szebenyi C."/>
            <person name="Tomsovsky M."/>
            <person name="Tulloss R.E."/>
            <person name="Uehling J."/>
            <person name="Grigoriev I.V."/>
            <person name="Vagvolgyi C."/>
            <person name="Papp T."/>
            <person name="Martin F.M."/>
            <person name="Miettinen O."/>
            <person name="Hibbett D.S."/>
            <person name="Nagy L.G."/>
        </authorList>
    </citation>
    <scope>NUCLEOTIDE SEQUENCE [LARGE SCALE GENOMIC DNA]</scope>
    <source>
        <strain evidence="3 4">CBS 962.96</strain>
    </source>
</reference>
<name>A0A4S8LVN9_DENBC</name>
<dbReference type="AlphaFoldDB" id="A0A4S8LVN9"/>
<feature type="compositionally biased region" description="Polar residues" evidence="1">
    <location>
        <begin position="256"/>
        <end position="265"/>
    </location>
</feature>
<gene>
    <name evidence="3" type="ORF">K435DRAFT_669729</name>
</gene>